<dbReference type="InterPro" id="IPR036621">
    <property type="entry name" value="Anticodon-bd_dom_sf"/>
</dbReference>
<dbReference type="InterPro" id="IPR047246">
    <property type="entry name" value="ThrRS_anticodon"/>
</dbReference>
<accession>A0ABY7GRA5</accession>
<evidence type="ECO:0000256" key="5">
    <source>
        <dbReference type="ARBA" id="ARBA00023146"/>
    </source>
</evidence>
<keyword evidence="1" id="KW-0963">Cytoplasm</keyword>
<keyword evidence="3" id="KW-0547">Nucleotide-binding</keyword>
<reference evidence="7" key="1">
    <citation type="submission" date="2022-11" db="EMBL/GenBank/DDBJ databases">
        <title>Methylomonas rapida sp. nov., Carotenoid-Producing Obligate Methanotrophs with High Growth Characteristics and Biotechnological Potential.</title>
        <authorList>
            <person name="Tikhonova E.N."/>
            <person name="Suleimanov R.Z."/>
            <person name="Miroshnikov K."/>
            <person name="Oshkin I.Y."/>
            <person name="Belova S.E."/>
            <person name="Danilova O.V."/>
            <person name="Ashikhmin A."/>
            <person name="Konopkin A."/>
            <person name="But S.Y."/>
            <person name="Khmelenina V.N."/>
            <person name="Kuznetsov N."/>
            <person name="Pimenov N.V."/>
            <person name="Dedysh S.N."/>
        </authorList>
    </citation>
    <scope>NUCLEOTIDE SEQUENCE</scope>
    <source>
        <strain evidence="7">MP1</strain>
    </source>
</reference>
<dbReference type="PANTHER" id="PTHR11451">
    <property type="entry name" value="THREONINE-TRNA LIGASE"/>
    <property type="match status" value="1"/>
</dbReference>
<evidence type="ECO:0000256" key="1">
    <source>
        <dbReference type="ARBA" id="ARBA00022490"/>
    </source>
</evidence>
<evidence type="ECO:0000259" key="6">
    <source>
        <dbReference type="Pfam" id="PF03129"/>
    </source>
</evidence>
<protein>
    <submittedName>
        <fullName evidence="7">His/Gly/Thr/Pro-type tRNA ligase C-terminal domain-containing protein</fullName>
    </submittedName>
</protein>
<keyword evidence="4" id="KW-0648">Protein biosynthesis</keyword>
<dbReference type="GO" id="GO:0016874">
    <property type="term" value="F:ligase activity"/>
    <property type="evidence" value="ECO:0007669"/>
    <property type="project" value="UniProtKB-KW"/>
</dbReference>
<dbReference type="Gene3D" id="3.40.50.800">
    <property type="entry name" value="Anticodon-binding domain"/>
    <property type="match status" value="1"/>
</dbReference>
<proteinExistence type="predicted"/>
<dbReference type="RefSeq" id="WP_255188578.1">
    <property type="nucleotide sequence ID" value="NZ_CP113517.1"/>
</dbReference>
<organism evidence="7 8">
    <name type="scientific">Methylomonas rapida</name>
    <dbReference type="NCBI Taxonomy" id="2963939"/>
    <lineage>
        <taxon>Bacteria</taxon>
        <taxon>Pseudomonadati</taxon>
        <taxon>Pseudomonadota</taxon>
        <taxon>Gammaproteobacteria</taxon>
        <taxon>Methylococcales</taxon>
        <taxon>Methylococcaceae</taxon>
        <taxon>Methylomonas</taxon>
    </lineage>
</organism>
<dbReference type="EMBL" id="CP113517">
    <property type="protein sequence ID" value="WAR47013.1"/>
    <property type="molecule type" value="Genomic_DNA"/>
</dbReference>
<evidence type="ECO:0000313" key="8">
    <source>
        <dbReference type="Proteomes" id="UP001162780"/>
    </source>
</evidence>
<dbReference type="CDD" id="cd00860">
    <property type="entry name" value="ThrRS_anticodon"/>
    <property type="match status" value="1"/>
</dbReference>
<keyword evidence="3" id="KW-0067">ATP-binding</keyword>
<evidence type="ECO:0000256" key="2">
    <source>
        <dbReference type="ARBA" id="ARBA00022598"/>
    </source>
</evidence>
<name>A0ABY7GRA5_9GAMM</name>
<dbReference type="SUPFAM" id="SSF52954">
    <property type="entry name" value="Class II aaRS ABD-related"/>
    <property type="match status" value="1"/>
</dbReference>
<gene>
    <name evidence="7" type="ORF">NM686_006685</name>
</gene>
<dbReference type="Pfam" id="PF03129">
    <property type="entry name" value="HGTP_anticodon"/>
    <property type="match status" value="1"/>
</dbReference>
<dbReference type="PANTHER" id="PTHR11451:SF44">
    <property type="entry name" value="THREONINE--TRNA LIGASE, CHLOROPLASTIC_MITOCHONDRIAL 2"/>
    <property type="match status" value="1"/>
</dbReference>
<dbReference type="Gene3D" id="3.30.930.10">
    <property type="entry name" value="Bira Bifunctional Protein, Domain 2"/>
    <property type="match status" value="1"/>
</dbReference>
<keyword evidence="5" id="KW-0030">Aminoacyl-tRNA synthetase</keyword>
<dbReference type="InterPro" id="IPR004154">
    <property type="entry name" value="Anticodon-bd"/>
</dbReference>
<evidence type="ECO:0000313" key="7">
    <source>
        <dbReference type="EMBL" id="WAR47013.1"/>
    </source>
</evidence>
<sequence>MLHRALFGSLERLTGILLEHYAGWLPFWLAPMQVVVGPISAQTEAYALEVAGQLNGAGLHVETDLRNEKIGYKIREHSVAKVPLPIVVGQREMQDGQVTLRWLHGGHQQTLPLAQALAELAQQNQYPSNLSGKQPGRLENP</sequence>
<evidence type="ECO:0000256" key="4">
    <source>
        <dbReference type="ARBA" id="ARBA00022917"/>
    </source>
</evidence>
<keyword evidence="8" id="KW-1185">Reference proteome</keyword>
<dbReference type="InterPro" id="IPR045864">
    <property type="entry name" value="aa-tRNA-synth_II/BPL/LPL"/>
</dbReference>
<dbReference type="Proteomes" id="UP001162780">
    <property type="component" value="Chromosome"/>
</dbReference>
<evidence type="ECO:0000256" key="3">
    <source>
        <dbReference type="ARBA" id="ARBA00022840"/>
    </source>
</evidence>
<feature type="domain" description="Anticodon-binding" evidence="6">
    <location>
        <begin position="33"/>
        <end position="122"/>
    </location>
</feature>
<keyword evidence="2 7" id="KW-0436">Ligase</keyword>